<dbReference type="PROSITE" id="PS51363">
    <property type="entry name" value="W2"/>
    <property type="match status" value="1"/>
</dbReference>
<organism evidence="2 3">
    <name type="scientific">Mya arenaria</name>
    <name type="common">Soft-shell clam</name>
    <dbReference type="NCBI Taxonomy" id="6604"/>
    <lineage>
        <taxon>Eukaryota</taxon>
        <taxon>Metazoa</taxon>
        <taxon>Spiralia</taxon>
        <taxon>Lophotrochozoa</taxon>
        <taxon>Mollusca</taxon>
        <taxon>Bivalvia</taxon>
        <taxon>Autobranchia</taxon>
        <taxon>Heteroconchia</taxon>
        <taxon>Euheterodonta</taxon>
        <taxon>Imparidentia</taxon>
        <taxon>Neoheterodontei</taxon>
        <taxon>Myida</taxon>
        <taxon>Myoidea</taxon>
        <taxon>Myidae</taxon>
        <taxon>Mya</taxon>
    </lineage>
</organism>
<dbReference type="SUPFAM" id="SSF48371">
    <property type="entry name" value="ARM repeat"/>
    <property type="match status" value="1"/>
</dbReference>
<dbReference type="Proteomes" id="UP001164746">
    <property type="component" value="Chromosome 9"/>
</dbReference>
<proteinExistence type="predicted"/>
<protein>
    <submittedName>
        <fullName evidence="2">IF4G3-like protein</fullName>
    </submittedName>
</protein>
<dbReference type="Pfam" id="PF02020">
    <property type="entry name" value="W2"/>
    <property type="match status" value="1"/>
</dbReference>
<evidence type="ECO:0000259" key="1">
    <source>
        <dbReference type="PROSITE" id="PS51363"/>
    </source>
</evidence>
<keyword evidence="3" id="KW-1185">Reference proteome</keyword>
<reference evidence="2" key="1">
    <citation type="submission" date="2022-11" db="EMBL/GenBank/DDBJ databases">
        <title>Centuries of genome instability and evolution in soft-shell clam transmissible cancer (bioRxiv).</title>
        <authorList>
            <person name="Hart S.F.M."/>
            <person name="Yonemitsu M.A."/>
            <person name="Giersch R.M."/>
            <person name="Beal B.F."/>
            <person name="Arriagada G."/>
            <person name="Davis B.W."/>
            <person name="Ostrander E.A."/>
            <person name="Goff S.P."/>
            <person name="Metzger M.J."/>
        </authorList>
    </citation>
    <scope>NUCLEOTIDE SEQUENCE</scope>
    <source>
        <strain evidence="2">MELC-2E11</strain>
        <tissue evidence="2">Siphon/mantle</tissue>
    </source>
</reference>
<evidence type="ECO:0000313" key="3">
    <source>
        <dbReference type="Proteomes" id="UP001164746"/>
    </source>
</evidence>
<dbReference type="Gene3D" id="1.25.40.180">
    <property type="match status" value="1"/>
</dbReference>
<feature type="domain" description="W2" evidence="1">
    <location>
        <begin position="1"/>
        <end position="161"/>
    </location>
</feature>
<gene>
    <name evidence="2" type="ORF">MAR_004283</name>
</gene>
<accession>A0ABY7EW53</accession>
<dbReference type="EMBL" id="CP111020">
    <property type="protein sequence ID" value="WAR14178.1"/>
    <property type="molecule type" value="Genomic_DNA"/>
</dbReference>
<dbReference type="InterPro" id="IPR003307">
    <property type="entry name" value="W2_domain"/>
</dbReference>
<name>A0ABY7EW53_MYAAR</name>
<evidence type="ECO:0000313" key="2">
    <source>
        <dbReference type="EMBL" id="WAR14178.1"/>
    </source>
</evidence>
<sequence>MSAVCQSAIKGEKGKEKLEPKDISSRNDLLQKYLDHKPVFELQALLALQVLVTKLEHPQGLLRGFFDILYDDDIITEDAFIEWEKSEDEPEGKETALKQVLEDTEGGNSNSTTTLTEIADRLHDLIVVRQEDNATRRPEALVLRKGSNIQNNIHVMLFVER</sequence>
<dbReference type="SMART" id="SM00515">
    <property type="entry name" value="eIF5C"/>
    <property type="match status" value="1"/>
</dbReference>
<dbReference type="InterPro" id="IPR016024">
    <property type="entry name" value="ARM-type_fold"/>
</dbReference>